<feature type="compositionally biased region" description="Basic residues" evidence="1">
    <location>
        <begin position="25"/>
        <end position="37"/>
    </location>
</feature>
<comment type="caution">
    <text evidence="2">The sequence shown here is derived from an EMBL/GenBank/DDBJ whole genome shotgun (WGS) entry which is preliminary data.</text>
</comment>
<dbReference type="Proteomes" id="UP000265520">
    <property type="component" value="Unassembled WGS sequence"/>
</dbReference>
<reference evidence="2 3" key="1">
    <citation type="journal article" date="2018" name="Front. Plant Sci.">
        <title>Red Clover (Trifolium pratense) and Zigzag Clover (T. medium) - A Picture of Genomic Similarities and Differences.</title>
        <authorList>
            <person name="Dluhosova J."/>
            <person name="Istvanek J."/>
            <person name="Nedelnik J."/>
            <person name="Repkova J."/>
        </authorList>
    </citation>
    <scope>NUCLEOTIDE SEQUENCE [LARGE SCALE GENOMIC DNA]</scope>
    <source>
        <strain evidence="3">cv. 10/8</strain>
        <tissue evidence="2">Leaf</tissue>
    </source>
</reference>
<feature type="region of interest" description="Disordered" evidence="1">
    <location>
        <begin position="16"/>
        <end position="52"/>
    </location>
</feature>
<feature type="non-terminal residue" evidence="2">
    <location>
        <position position="1"/>
    </location>
</feature>
<protein>
    <submittedName>
        <fullName evidence="2">Uncharacterized protein</fullName>
    </submittedName>
</protein>
<accession>A0A392VXD7</accession>
<sequence>TDQCLLVFPARTGDVSQIVSPSGRPSRRPRMPRRRPARLWSRSPGGPGCQCSGQEIKQCDGEKCGR</sequence>
<dbReference type="EMBL" id="LXQA011269524">
    <property type="protein sequence ID" value="MCI91345.1"/>
    <property type="molecule type" value="Genomic_DNA"/>
</dbReference>
<evidence type="ECO:0000256" key="1">
    <source>
        <dbReference type="SAM" id="MobiDB-lite"/>
    </source>
</evidence>
<proteinExistence type="predicted"/>
<evidence type="ECO:0000313" key="2">
    <source>
        <dbReference type="EMBL" id="MCI91345.1"/>
    </source>
</evidence>
<name>A0A392VXD7_9FABA</name>
<dbReference type="AlphaFoldDB" id="A0A392VXD7"/>
<evidence type="ECO:0000313" key="3">
    <source>
        <dbReference type="Proteomes" id="UP000265520"/>
    </source>
</evidence>
<organism evidence="2 3">
    <name type="scientific">Trifolium medium</name>
    <dbReference type="NCBI Taxonomy" id="97028"/>
    <lineage>
        <taxon>Eukaryota</taxon>
        <taxon>Viridiplantae</taxon>
        <taxon>Streptophyta</taxon>
        <taxon>Embryophyta</taxon>
        <taxon>Tracheophyta</taxon>
        <taxon>Spermatophyta</taxon>
        <taxon>Magnoliopsida</taxon>
        <taxon>eudicotyledons</taxon>
        <taxon>Gunneridae</taxon>
        <taxon>Pentapetalae</taxon>
        <taxon>rosids</taxon>
        <taxon>fabids</taxon>
        <taxon>Fabales</taxon>
        <taxon>Fabaceae</taxon>
        <taxon>Papilionoideae</taxon>
        <taxon>50 kb inversion clade</taxon>
        <taxon>NPAAA clade</taxon>
        <taxon>Hologalegina</taxon>
        <taxon>IRL clade</taxon>
        <taxon>Trifolieae</taxon>
        <taxon>Trifolium</taxon>
    </lineage>
</organism>
<keyword evidence="3" id="KW-1185">Reference proteome</keyword>